<reference evidence="7 8" key="1">
    <citation type="journal article" date="2017" name="ISME J.">
        <title>Energy and carbon metabolisms in a deep terrestrial subsurface fluid microbial community.</title>
        <authorList>
            <person name="Momper L."/>
            <person name="Jungbluth S.P."/>
            <person name="Lee M.D."/>
            <person name="Amend J.P."/>
        </authorList>
    </citation>
    <scope>NUCLEOTIDE SEQUENCE [LARGE SCALE GENOMIC DNA]</scope>
    <source>
        <strain evidence="7">SURF_5</strain>
    </source>
</reference>
<feature type="domain" description="FAD/NAD(P)-binding" evidence="5">
    <location>
        <begin position="2"/>
        <end position="298"/>
    </location>
</feature>
<comment type="cofactor">
    <cofactor evidence="1">
        <name>FAD</name>
        <dbReference type="ChEBI" id="CHEBI:57692"/>
    </cofactor>
</comment>
<evidence type="ECO:0000313" key="8">
    <source>
        <dbReference type="Proteomes" id="UP000265882"/>
    </source>
</evidence>
<dbReference type="PRINTS" id="PR00411">
    <property type="entry name" value="PNDRDTASEI"/>
</dbReference>
<dbReference type="SUPFAM" id="SSF51905">
    <property type="entry name" value="FAD/NAD(P)-binding domain"/>
    <property type="match status" value="2"/>
</dbReference>
<evidence type="ECO:0000256" key="1">
    <source>
        <dbReference type="ARBA" id="ARBA00001974"/>
    </source>
</evidence>
<feature type="domain" description="NADH-rubredoxin oxidoreductase C-terminal" evidence="6">
    <location>
        <begin position="319"/>
        <end position="387"/>
    </location>
</feature>
<dbReference type="InterPro" id="IPR036188">
    <property type="entry name" value="FAD/NAD-bd_sf"/>
</dbReference>
<dbReference type="Gene3D" id="3.30.390.30">
    <property type="match status" value="1"/>
</dbReference>
<evidence type="ECO:0000256" key="2">
    <source>
        <dbReference type="ARBA" id="ARBA00006442"/>
    </source>
</evidence>
<evidence type="ECO:0000256" key="4">
    <source>
        <dbReference type="ARBA" id="ARBA00022827"/>
    </source>
</evidence>
<sequence>MRYVIIGNGAAGVHAAESIRRLDSAGSIKIIAGEEAPPYCRPMISNVLEGAASFEQISLRQPDFYRSYSIDAVVGERVETVDLAAWQVITGGGRKFPYDRLLIAAGADPARAKCPGADLENVFYLRTERDTRNILSALPRVKRAVVLGGGLVGLKAAHSLLRRGISVTMLIGSKHPLSMQVDDFAGKLVLDELSRHGIDVRTRSEAAAFEGEKAVQRVRQTDGSVLACDMVIIGKGVRPAVSALPREQIEVGTGVCVNDYMETSAAGVFAAGDVAESMDIARRRRRVNALWPVAVEQGQIAGMNMAGRRVRYRGSLSRNIIRVFDLDVLTAGLTAPPAEDGCDILSRFDARRRLYRRLVFREDRLVGFVMLNSVEQGGLLMSLIHQEIPVRIPREKLLENSFNYSRVAPMYGGRS</sequence>
<proteinExistence type="inferred from homology"/>
<dbReference type="EMBL" id="QZKU01000128">
    <property type="protein sequence ID" value="RJP16179.1"/>
    <property type="molecule type" value="Genomic_DNA"/>
</dbReference>
<dbReference type="GO" id="GO:0016491">
    <property type="term" value="F:oxidoreductase activity"/>
    <property type="evidence" value="ECO:0007669"/>
    <property type="project" value="InterPro"/>
</dbReference>
<dbReference type="InterPro" id="IPR023753">
    <property type="entry name" value="FAD/NAD-binding_dom"/>
</dbReference>
<dbReference type="PANTHER" id="PTHR43429:SF3">
    <property type="entry name" value="NITRITE REDUCTASE [NAD(P)H]"/>
    <property type="match status" value="1"/>
</dbReference>
<organism evidence="7 8">
    <name type="scientific">Abyssobacteria bacterium (strain SURF_5)</name>
    <dbReference type="NCBI Taxonomy" id="2093360"/>
    <lineage>
        <taxon>Bacteria</taxon>
        <taxon>Pseudomonadati</taxon>
        <taxon>Candidatus Hydrogenedentota</taxon>
        <taxon>Candidatus Abyssobacteria</taxon>
    </lineage>
</organism>
<name>A0A3A4N8Y8_ABYX5</name>
<comment type="similarity">
    <text evidence="2">Belongs to the FAD-dependent oxidoreductase family.</text>
</comment>
<keyword evidence="4" id="KW-0274">FAD</keyword>
<dbReference type="InterPro" id="IPR050260">
    <property type="entry name" value="FAD-bd_OxRdtase"/>
</dbReference>
<dbReference type="PRINTS" id="PR00368">
    <property type="entry name" value="FADPNR"/>
</dbReference>
<evidence type="ECO:0000313" key="7">
    <source>
        <dbReference type="EMBL" id="RJP16179.1"/>
    </source>
</evidence>
<dbReference type="PANTHER" id="PTHR43429">
    <property type="entry name" value="PYRIDINE NUCLEOTIDE-DISULFIDE OXIDOREDUCTASE DOMAIN-CONTAINING"/>
    <property type="match status" value="1"/>
</dbReference>
<dbReference type="Proteomes" id="UP000265882">
    <property type="component" value="Unassembled WGS sequence"/>
</dbReference>
<dbReference type="Pfam" id="PF18267">
    <property type="entry name" value="Rubredoxin_C"/>
    <property type="match status" value="1"/>
</dbReference>
<dbReference type="InterPro" id="IPR041575">
    <property type="entry name" value="Rubredoxin_C"/>
</dbReference>
<evidence type="ECO:0000259" key="6">
    <source>
        <dbReference type="Pfam" id="PF18267"/>
    </source>
</evidence>
<evidence type="ECO:0000256" key="3">
    <source>
        <dbReference type="ARBA" id="ARBA00022630"/>
    </source>
</evidence>
<dbReference type="InterPro" id="IPR016156">
    <property type="entry name" value="FAD/NAD-linked_Rdtase_dimer_sf"/>
</dbReference>
<dbReference type="Gene3D" id="3.50.50.60">
    <property type="entry name" value="FAD/NAD(P)-binding domain"/>
    <property type="match status" value="2"/>
</dbReference>
<dbReference type="AlphaFoldDB" id="A0A3A4N8Y8"/>
<evidence type="ECO:0000259" key="5">
    <source>
        <dbReference type="Pfam" id="PF07992"/>
    </source>
</evidence>
<comment type="caution">
    <text evidence="7">The sequence shown here is derived from an EMBL/GenBank/DDBJ whole genome shotgun (WGS) entry which is preliminary data.</text>
</comment>
<dbReference type="Pfam" id="PF07992">
    <property type="entry name" value="Pyr_redox_2"/>
    <property type="match status" value="1"/>
</dbReference>
<protein>
    <submittedName>
        <fullName evidence="7">NAD(P)/FAD-dependent oxidoreductase</fullName>
    </submittedName>
</protein>
<accession>A0A3A4N8Y8</accession>
<keyword evidence="3" id="KW-0285">Flavoprotein</keyword>
<gene>
    <name evidence="7" type="ORF">C4520_19420</name>
</gene>